<dbReference type="SUPFAM" id="SSF69618">
    <property type="entry name" value="HemD-like"/>
    <property type="match status" value="1"/>
</dbReference>
<comment type="catalytic activity">
    <reaction evidence="8 9">
        <text>hydroxymethylbilane = uroporphyrinogen III + H2O</text>
        <dbReference type="Rhea" id="RHEA:18965"/>
        <dbReference type="ChEBI" id="CHEBI:15377"/>
        <dbReference type="ChEBI" id="CHEBI:57308"/>
        <dbReference type="ChEBI" id="CHEBI:57845"/>
        <dbReference type="EC" id="4.2.1.75"/>
    </reaction>
</comment>
<dbReference type="Pfam" id="PF02602">
    <property type="entry name" value="HEM4"/>
    <property type="match status" value="1"/>
</dbReference>
<comment type="pathway">
    <text evidence="1 9">Porphyrin-containing compound metabolism; protoporphyrin-IX biosynthesis; coproporphyrinogen-III from 5-aminolevulinate: step 3/4.</text>
</comment>
<sequence>MRHSCHHVWITRGGQWAREIAGMLKVRGVTSVVHPVIDCVPVMGYENELQKIPFFDWLIVTSSTTAGLLNTPIPQSVKVAAVGRETAESLIRAGHRVSLCPENDFSSDGLASAIQAHLNFPRRTCDSVISQRILILTSDLSEGFLKSALERMGHKVTVLVIYKTVILDIPPMPQLDNITAAFVTSGSIAQGIAKTGLFFDLPLVCIGHKTAEICQRSGLRVASIARTKNKEGLVQALFELS</sequence>
<evidence type="ECO:0000259" key="10">
    <source>
        <dbReference type="Pfam" id="PF02602"/>
    </source>
</evidence>
<dbReference type="InterPro" id="IPR003754">
    <property type="entry name" value="4pyrrol_synth_uPrphyn_synth"/>
</dbReference>
<dbReference type="Gene3D" id="3.40.50.10090">
    <property type="match status" value="2"/>
</dbReference>
<dbReference type="EC" id="4.2.1.75" evidence="3 9"/>
<dbReference type="HOGENOM" id="CLU_1151391_0_0_11"/>
<dbReference type="PANTHER" id="PTHR38042">
    <property type="entry name" value="UROPORPHYRINOGEN-III SYNTHASE, CHLOROPLASTIC"/>
    <property type="match status" value="1"/>
</dbReference>
<dbReference type="GO" id="GO:0004852">
    <property type="term" value="F:uroporphyrinogen-III synthase activity"/>
    <property type="evidence" value="ECO:0007669"/>
    <property type="project" value="UniProtKB-UniRule"/>
</dbReference>
<evidence type="ECO:0000256" key="8">
    <source>
        <dbReference type="ARBA" id="ARBA00048617"/>
    </source>
</evidence>
<dbReference type="PANTHER" id="PTHR38042:SF1">
    <property type="entry name" value="UROPORPHYRINOGEN-III SYNTHASE, CHLOROPLASTIC"/>
    <property type="match status" value="1"/>
</dbReference>
<dbReference type="UniPathway" id="UPA00251">
    <property type="reaction ID" value="UER00320"/>
</dbReference>
<keyword evidence="12" id="KW-1185">Reference proteome</keyword>
<evidence type="ECO:0000256" key="4">
    <source>
        <dbReference type="ARBA" id="ARBA00023239"/>
    </source>
</evidence>
<evidence type="ECO:0000313" key="11">
    <source>
        <dbReference type="EMBL" id="AAO44828.1"/>
    </source>
</evidence>
<comment type="similarity">
    <text evidence="2 9">Belongs to the uroporphyrinogen-III synthase family.</text>
</comment>
<dbReference type="KEGG" id="twh:TWT_731"/>
<dbReference type="AlphaFoldDB" id="Q83MQ5"/>
<organism evidence="11 12">
    <name type="scientific">Tropheryma whipplei (strain Twist)</name>
    <name type="common">Whipple's bacillus</name>
    <dbReference type="NCBI Taxonomy" id="203267"/>
    <lineage>
        <taxon>Bacteria</taxon>
        <taxon>Bacillati</taxon>
        <taxon>Actinomycetota</taxon>
        <taxon>Actinomycetes</taxon>
        <taxon>Micrococcales</taxon>
        <taxon>Tropherymataceae</taxon>
        <taxon>Tropheryma</taxon>
    </lineage>
</organism>
<dbReference type="GO" id="GO:0006782">
    <property type="term" value="P:protoporphyrinogen IX biosynthetic process"/>
    <property type="evidence" value="ECO:0007669"/>
    <property type="project" value="UniProtKB-UniRule"/>
</dbReference>
<dbReference type="eggNOG" id="COG1587">
    <property type="taxonomic scope" value="Bacteria"/>
</dbReference>
<dbReference type="STRING" id="203267.TWT_731"/>
<gene>
    <name evidence="11" type="ordered locus">TWT_731</name>
</gene>
<name>Q83MQ5_TROWT</name>
<dbReference type="EMBL" id="AE014184">
    <property type="protein sequence ID" value="AAO44828.1"/>
    <property type="molecule type" value="Genomic_DNA"/>
</dbReference>
<dbReference type="GO" id="GO:0006780">
    <property type="term" value="P:uroporphyrinogen III biosynthetic process"/>
    <property type="evidence" value="ECO:0007669"/>
    <property type="project" value="UniProtKB-UniRule"/>
</dbReference>
<evidence type="ECO:0000256" key="5">
    <source>
        <dbReference type="ARBA" id="ARBA00023244"/>
    </source>
</evidence>
<dbReference type="InterPro" id="IPR039793">
    <property type="entry name" value="UROS/Hem4"/>
</dbReference>
<evidence type="ECO:0000313" key="12">
    <source>
        <dbReference type="Proteomes" id="UP000002200"/>
    </source>
</evidence>
<feature type="domain" description="Tetrapyrrole biosynthesis uroporphyrinogen III synthase" evidence="10">
    <location>
        <begin position="20"/>
        <end position="235"/>
    </location>
</feature>
<dbReference type="InterPro" id="IPR036108">
    <property type="entry name" value="4pyrrol_syn_uPrphyn_synt_sf"/>
</dbReference>
<dbReference type="Proteomes" id="UP000002200">
    <property type="component" value="Chromosome"/>
</dbReference>
<reference evidence="11 12" key="1">
    <citation type="journal article" date="2003" name="Genome Res.">
        <title>Tropheryma whipplei twist: a human pathogenic Actinobacteria with a reduced genome.</title>
        <authorList>
            <person name="Raoult D."/>
            <person name="Ogata H."/>
            <person name="Audic S."/>
            <person name="Robert C."/>
            <person name="Suhre K."/>
            <person name="Drancourt M."/>
            <person name="Claverie J.-M."/>
        </authorList>
    </citation>
    <scope>NUCLEOTIDE SEQUENCE [LARGE SCALE GENOMIC DNA]</scope>
    <source>
        <strain evidence="11 12">Twist</strain>
    </source>
</reference>
<protein>
    <recommendedName>
        <fullName evidence="7 9">Uroporphyrinogen-III synthase</fullName>
        <ecNumber evidence="3 9">4.2.1.75</ecNumber>
    </recommendedName>
</protein>
<proteinExistence type="inferred from homology"/>
<keyword evidence="5 9" id="KW-0627">Porphyrin biosynthesis</keyword>
<dbReference type="CDD" id="cd06578">
    <property type="entry name" value="HemD"/>
    <property type="match status" value="1"/>
</dbReference>
<dbReference type="OrthoDB" id="9815856at2"/>
<comment type="function">
    <text evidence="6 9">Catalyzes cyclization of the linear tetrapyrrole, hydroxymethylbilane, to the macrocyclic uroporphyrinogen III.</text>
</comment>
<evidence type="ECO:0000256" key="2">
    <source>
        <dbReference type="ARBA" id="ARBA00008133"/>
    </source>
</evidence>
<evidence type="ECO:0000256" key="6">
    <source>
        <dbReference type="ARBA" id="ARBA00037589"/>
    </source>
</evidence>
<evidence type="ECO:0000256" key="7">
    <source>
        <dbReference type="ARBA" id="ARBA00040167"/>
    </source>
</evidence>
<evidence type="ECO:0000256" key="9">
    <source>
        <dbReference type="RuleBase" id="RU366031"/>
    </source>
</evidence>
<accession>Q83MQ5</accession>
<evidence type="ECO:0000256" key="1">
    <source>
        <dbReference type="ARBA" id="ARBA00004772"/>
    </source>
</evidence>
<evidence type="ECO:0000256" key="3">
    <source>
        <dbReference type="ARBA" id="ARBA00013109"/>
    </source>
</evidence>
<keyword evidence="4 9" id="KW-0456">Lyase</keyword>